<comment type="similarity">
    <text evidence="1">Belongs to the bacterial solute-binding protein 1 family.</text>
</comment>
<comment type="caution">
    <text evidence="5">The sequence shown here is derived from an EMBL/GenBank/DDBJ whole genome shotgun (WGS) entry which is preliminary data.</text>
</comment>
<feature type="chain" id="PRO_5046561092" evidence="4">
    <location>
        <begin position="35"/>
        <end position="445"/>
    </location>
</feature>
<dbReference type="PANTHER" id="PTHR30061:SF50">
    <property type="entry name" value="MALTOSE_MALTODEXTRIN-BINDING PERIPLASMIC PROTEIN"/>
    <property type="match status" value="1"/>
</dbReference>
<organism evidence="5 6">
    <name type="scientific">Lentzea indica</name>
    <dbReference type="NCBI Taxonomy" id="2604800"/>
    <lineage>
        <taxon>Bacteria</taxon>
        <taxon>Bacillati</taxon>
        <taxon>Actinomycetota</taxon>
        <taxon>Actinomycetes</taxon>
        <taxon>Pseudonocardiales</taxon>
        <taxon>Pseudonocardiaceae</taxon>
        <taxon>Lentzea</taxon>
    </lineage>
</organism>
<evidence type="ECO:0000256" key="4">
    <source>
        <dbReference type="SAM" id="SignalP"/>
    </source>
</evidence>
<gene>
    <name evidence="5" type="ORF">FXN61_18770</name>
</gene>
<sequence>MKTKGPTMRRRTATTIATLSVAALLAGCGSSTPAASNKDPNKPLEVWTRSTEATAKVYEKIFKSFTEKTGVQVDYKPIFSDFDKQVQQRAASKDLPDVVITDTGSLGNFVKQGWTTEIKREDIAGGADIVDRAWNNGKGADGKYYAIPYSTQAMVTLIRKDWREKLGKPIPTTWEQLDDLAKAFTRNDPDGNGQNDTYGMLVPGTVDRGYLAWWAASYIWQGGGDILEEEGNGKFAVGIDSPESTKAVERLRKLFCEDKVMQPGSLTLSTNDAHPLFESGKSGIYLTGPYMIGRFDKSVGKDKYEVIASPRGPAGATVLGEGEDIYLMAGSAKTADQKKLAEYLITPEAQQAGMKGDPQPVVRLPVNKNVDVNATYNDPRWATVAGVYKSEARPFPSVPNFTPFRQKTSETLNSIFAKCPADSSAELKSLADALKKELENQKASQ</sequence>
<dbReference type="CDD" id="cd13585">
    <property type="entry name" value="PBP2_TMBP_like"/>
    <property type="match status" value="1"/>
</dbReference>
<dbReference type="InterPro" id="IPR006059">
    <property type="entry name" value="SBP"/>
</dbReference>
<evidence type="ECO:0000256" key="2">
    <source>
        <dbReference type="ARBA" id="ARBA00022448"/>
    </source>
</evidence>
<name>A0ABX1FJE6_9PSEU</name>
<keyword evidence="6" id="KW-1185">Reference proteome</keyword>
<keyword evidence="3 4" id="KW-0732">Signal</keyword>
<protein>
    <submittedName>
        <fullName evidence="5">Sugar ABC transporter substrate-binding protein</fullName>
    </submittedName>
</protein>
<reference evidence="5 6" key="1">
    <citation type="submission" date="2019-08" db="EMBL/GenBank/DDBJ databases">
        <title>Lentzea from Indian Himalayas.</title>
        <authorList>
            <person name="Mandal S."/>
            <person name="Mallick Gupta A."/>
            <person name="Maiti P.K."/>
            <person name="Sarkar J."/>
            <person name="Mandal S."/>
        </authorList>
    </citation>
    <scope>NUCLEOTIDE SEQUENCE [LARGE SCALE GENOMIC DNA]</scope>
    <source>
        <strain evidence="5 6">PSKA42</strain>
    </source>
</reference>
<keyword evidence="2" id="KW-0813">Transport</keyword>
<evidence type="ECO:0000313" key="6">
    <source>
        <dbReference type="Proteomes" id="UP001515943"/>
    </source>
</evidence>
<evidence type="ECO:0000256" key="3">
    <source>
        <dbReference type="ARBA" id="ARBA00022729"/>
    </source>
</evidence>
<dbReference type="Pfam" id="PF01547">
    <property type="entry name" value="SBP_bac_1"/>
    <property type="match status" value="1"/>
</dbReference>
<proteinExistence type="inferred from homology"/>
<feature type="signal peptide" evidence="4">
    <location>
        <begin position="1"/>
        <end position="34"/>
    </location>
</feature>
<accession>A0ABX1FJE6</accession>
<evidence type="ECO:0000313" key="5">
    <source>
        <dbReference type="EMBL" id="NKE58741.1"/>
    </source>
</evidence>
<dbReference type="EMBL" id="VSRL01000063">
    <property type="protein sequence ID" value="NKE58741.1"/>
    <property type="molecule type" value="Genomic_DNA"/>
</dbReference>
<dbReference type="Proteomes" id="UP001515943">
    <property type="component" value="Unassembled WGS sequence"/>
</dbReference>
<dbReference type="PROSITE" id="PS51257">
    <property type="entry name" value="PROKAR_LIPOPROTEIN"/>
    <property type="match status" value="1"/>
</dbReference>
<dbReference type="SUPFAM" id="SSF53850">
    <property type="entry name" value="Periplasmic binding protein-like II"/>
    <property type="match status" value="1"/>
</dbReference>
<evidence type="ECO:0000256" key="1">
    <source>
        <dbReference type="ARBA" id="ARBA00008520"/>
    </source>
</evidence>
<dbReference type="Gene3D" id="3.40.190.10">
    <property type="entry name" value="Periplasmic binding protein-like II"/>
    <property type="match status" value="1"/>
</dbReference>
<dbReference type="PANTHER" id="PTHR30061">
    <property type="entry name" value="MALTOSE-BINDING PERIPLASMIC PROTEIN"/>
    <property type="match status" value="1"/>
</dbReference>